<proteinExistence type="predicted"/>
<dbReference type="AlphaFoldDB" id="A0A2P6RZA4"/>
<evidence type="ECO:0000313" key="3">
    <source>
        <dbReference type="Proteomes" id="UP000238479"/>
    </source>
</evidence>
<protein>
    <submittedName>
        <fullName evidence="2">Uncharacterized protein</fullName>
    </submittedName>
</protein>
<keyword evidence="3" id="KW-1185">Reference proteome</keyword>
<accession>A0A2P6RZA4</accession>
<dbReference type="Gramene" id="PRQ51743">
    <property type="protein sequence ID" value="PRQ51743"/>
    <property type="gene ID" value="RchiOBHm_Chr2g0147851"/>
</dbReference>
<organism evidence="2 3">
    <name type="scientific">Rosa chinensis</name>
    <name type="common">China rose</name>
    <dbReference type="NCBI Taxonomy" id="74649"/>
    <lineage>
        <taxon>Eukaryota</taxon>
        <taxon>Viridiplantae</taxon>
        <taxon>Streptophyta</taxon>
        <taxon>Embryophyta</taxon>
        <taxon>Tracheophyta</taxon>
        <taxon>Spermatophyta</taxon>
        <taxon>Magnoliopsida</taxon>
        <taxon>eudicotyledons</taxon>
        <taxon>Gunneridae</taxon>
        <taxon>Pentapetalae</taxon>
        <taxon>rosids</taxon>
        <taxon>fabids</taxon>
        <taxon>Rosales</taxon>
        <taxon>Rosaceae</taxon>
        <taxon>Rosoideae</taxon>
        <taxon>Rosoideae incertae sedis</taxon>
        <taxon>Rosa</taxon>
    </lineage>
</organism>
<keyword evidence="1" id="KW-0732">Signal</keyword>
<name>A0A2P6RZA4_ROSCH</name>
<evidence type="ECO:0000313" key="2">
    <source>
        <dbReference type="EMBL" id="PRQ51743.1"/>
    </source>
</evidence>
<sequence>MQRSIWVVLLPVFLVWLVGVTWLCCCESESETERCATNVEVNYMLRHF</sequence>
<evidence type="ECO:0000256" key="1">
    <source>
        <dbReference type="SAM" id="SignalP"/>
    </source>
</evidence>
<comment type="caution">
    <text evidence="2">The sequence shown here is derived from an EMBL/GenBank/DDBJ whole genome shotgun (WGS) entry which is preliminary data.</text>
</comment>
<dbReference type="Proteomes" id="UP000238479">
    <property type="component" value="Chromosome 2"/>
</dbReference>
<feature type="signal peptide" evidence="1">
    <location>
        <begin position="1"/>
        <end position="28"/>
    </location>
</feature>
<feature type="chain" id="PRO_5015198857" evidence="1">
    <location>
        <begin position="29"/>
        <end position="48"/>
    </location>
</feature>
<dbReference type="EMBL" id="PDCK01000040">
    <property type="protein sequence ID" value="PRQ51743.1"/>
    <property type="molecule type" value="Genomic_DNA"/>
</dbReference>
<gene>
    <name evidence="2" type="ORF">RchiOBHm_Chr2g0147851</name>
</gene>
<reference evidence="2 3" key="1">
    <citation type="journal article" date="2018" name="Nat. Genet.">
        <title>The Rosa genome provides new insights in the design of modern roses.</title>
        <authorList>
            <person name="Bendahmane M."/>
        </authorList>
    </citation>
    <scope>NUCLEOTIDE SEQUENCE [LARGE SCALE GENOMIC DNA]</scope>
    <source>
        <strain evidence="3">cv. Old Blush</strain>
    </source>
</reference>